<keyword evidence="2" id="KW-1185">Reference proteome</keyword>
<sequence>MDRVERYPVRLSSASLVAVVVSAIDSPHVRFARRVKWR</sequence>
<protein>
    <submittedName>
        <fullName evidence="1">Uncharacterized protein</fullName>
    </submittedName>
</protein>
<proteinExistence type="predicted"/>
<evidence type="ECO:0000313" key="2">
    <source>
        <dbReference type="Proteomes" id="UP000009224"/>
    </source>
</evidence>
<accession>F5YXC2</accession>
<dbReference type="HOGENOM" id="CLU_3330468_0_0_11"/>
<dbReference type="Proteomes" id="UP000009224">
    <property type="component" value="Chromosome"/>
</dbReference>
<evidence type="ECO:0000313" key="1">
    <source>
        <dbReference type="EMBL" id="AEF35391.1"/>
    </source>
</evidence>
<dbReference type="AlphaFoldDB" id="F5YXC2"/>
<name>F5YXC2_MYCSD</name>
<organism evidence="1 2">
    <name type="scientific">Mycolicibacter sinensis (strain JDM601)</name>
    <name type="common">Mycobacterium sinense</name>
    <dbReference type="NCBI Taxonomy" id="875328"/>
    <lineage>
        <taxon>Bacteria</taxon>
        <taxon>Bacillati</taxon>
        <taxon>Actinomycetota</taxon>
        <taxon>Actinomycetes</taxon>
        <taxon>Mycobacteriales</taxon>
        <taxon>Mycobacteriaceae</taxon>
        <taxon>Mycolicibacter</taxon>
    </lineage>
</organism>
<gene>
    <name evidence="1" type="ordered locus">JDM601_1391</name>
</gene>
<reference evidence="1 2" key="1">
    <citation type="journal article" date="2011" name="J. Bacteriol.">
        <title>Complete genome sequence of a novel clinical isolate, the nontuberculous Mycobacterium strain JDM601.</title>
        <authorList>
            <person name="Zhang Z.Y."/>
            <person name="Sun Z.Q."/>
            <person name="Wang Z.L."/>
            <person name="Wen Z.L."/>
            <person name="Sun Q.W."/>
            <person name="Zhu Z.Q."/>
            <person name="Song Y.Z."/>
            <person name="Zhao J.W."/>
            <person name="Wang H.H."/>
            <person name="Zhang S.L."/>
            <person name="Guo X.K."/>
        </authorList>
    </citation>
    <scope>NUCLEOTIDE SEQUENCE [LARGE SCALE GENOMIC DNA]</scope>
    <source>
        <strain evidence="1 2">JDM601</strain>
    </source>
</reference>
<dbReference type="KEGG" id="mjd:JDM601_1391"/>
<dbReference type="EMBL" id="CP002329">
    <property type="protein sequence ID" value="AEF35391.1"/>
    <property type="molecule type" value="Genomic_DNA"/>
</dbReference>